<evidence type="ECO:0000313" key="2">
    <source>
        <dbReference type="Proteomes" id="UP000217348"/>
    </source>
</evidence>
<dbReference type="EMBL" id="CP022387">
    <property type="protein sequence ID" value="ATA89942.1"/>
    <property type="molecule type" value="Genomic_DNA"/>
</dbReference>
<dbReference type="AlphaFoldDB" id="A0A250FXR8"/>
<dbReference type="Proteomes" id="UP000217348">
    <property type="component" value="Chromosome"/>
</dbReference>
<evidence type="ECO:0000313" key="1">
    <source>
        <dbReference type="EMBL" id="ATA89942.1"/>
    </source>
</evidence>
<protein>
    <submittedName>
        <fullName evidence="1">Uncharacterized protein</fullName>
    </submittedName>
</protein>
<proteinExistence type="predicted"/>
<sequence>MKKILKKLLAPVIREVVQEEIKGLNKSLTIEHLIKEFSVVVRSCNEKNHSDKYPQYSLLDLKGEVVSVVIEALNKTYMFEENQQKGQE</sequence>
<accession>A0A250FXR8</accession>
<name>A0A250FXR8_9FLAO</name>
<reference evidence="2" key="1">
    <citation type="submission" date="2017-06" db="EMBL/GenBank/DDBJ databases">
        <title>Capnocytophaga spp. assemblies.</title>
        <authorList>
            <person name="Gulvik C.A."/>
        </authorList>
    </citation>
    <scope>NUCLEOTIDE SEQUENCE [LARGE SCALE GENOMIC DNA]</scope>
    <source>
        <strain evidence="2">H2177</strain>
    </source>
</reference>
<gene>
    <name evidence="1" type="ORF">CGC58_09535</name>
</gene>
<dbReference type="KEGG" id="csto:CGC58_09535"/>
<organism evidence="1 2">
    <name type="scientific">Capnocytophaga stomatis</name>
    <dbReference type="NCBI Taxonomy" id="1848904"/>
    <lineage>
        <taxon>Bacteria</taxon>
        <taxon>Pseudomonadati</taxon>
        <taxon>Bacteroidota</taxon>
        <taxon>Flavobacteriia</taxon>
        <taxon>Flavobacteriales</taxon>
        <taxon>Flavobacteriaceae</taxon>
        <taxon>Capnocytophaga</taxon>
    </lineage>
</organism>